<evidence type="ECO:0000313" key="1">
    <source>
        <dbReference type="EMBL" id="TWU38892.1"/>
    </source>
</evidence>
<keyword evidence="2" id="KW-1185">Reference proteome</keyword>
<organism evidence="1 2">
    <name type="scientific">Novipirellula aureliae</name>
    <dbReference type="NCBI Taxonomy" id="2527966"/>
    <lineage>
        <taxon>Bacteria</taxon>
        <taxon>Pseudomonadati</taxon>
        <taxon>Planctomycetota</taxon>
        <taxon>Planctomycetia</taxon>
        <taxon>Pirellulales</taxon>
        <taxon>Pirellulaceae</taxon>
        <taxon>Novipirellula</taxon>
    </lineage>
</organism>
<dbReference type="Proteomes" id="UP000315471">
    <property type="component" value="Unassembled WGS sequence"/>
</dbReference>
<evidence type="ECO:0000313" key="2">
    <source>
        <dbReference type="Proteomes" id="UP000315471"/>
    </source>
</evidence>
<reference evidence="1 2" key="1">
    <citation type="submission" date="2019-02" db="EMBL/GenBank/DDBJ databases">
        <title>Deep-cultivation of Planctomycetes and their phenomic and genomic characterization uncovers novel biology.</title>
        <authorList>
            <person name="Wiegand S."/>
            <person name="Jogler M."/>
            <person name="Boedeker C."/>
            <person name="Pinto D."/>
            <person name="Vollmers J."/>
            <person name="Rivas-Marin E."/>
            <person name="Kohn T."/>
            <person name="Peeters S.H."/>
            <person name="Heuer A."/>
            <person name="Rast P."/>
            <person name="Oberbeckmann S."/>
            <person name="Bunk B."/>
            <person name="Jeske O."/>
            <person name="Meyerdierks A."/>
            <person name="Storesund J.E."/>
            <person name="Kallscheuer N."/>
            <person name="Luecker S."/>
            <person name="Lage O.M."/>
            <person name="Pohl T."/>
            <person name="Merkel B.J."/>
            <person name="Hornburger P."/>
            <person name="Mueller R.-W."/>
            <person name="Bruemmer F."/>
            <person name="Labrenz M."/>
            <person name="Spormann A.M."/>
            <person name="Op Den Camp H."/>
            <person name="Overmann J."/>
            <person name="Amann R."/>
            <person name="Jetten M.S.M."/>
            <person name="Mascher T."/>
            <person name="Medema M.H."/>
            <person name="Devos D.P."/>
            <person name="Kaster A.-K."/>
            <person name="Ovreas L."/>
            <person name="Rohde M."/>
            <person name="Galperin M.Y."/>
            <person name="Jogler C."/>
        </authorList>
    </citation>
    <scope>NUCLEOTIDE SEQUENCE [LARGE SCALE GENOMIC DNA]</scope>
    <source>
        <strain evidence="1 2">Q31b</strain>
    </source>
</reference>
<dbReference type="AlphaFoldDB" id="A0A5C6DQJ0"/>
<accession>A0A5C6DQJ0</accession>
<dbReference type="EMBL" id="SJPY01000006">
    <property type="protein sequence ID" value="TWU38892.1"/>
    <property type="molecule type" value="Genomic_DNA"/>
</dbReference>
<name>A0A5C6DQJ0_9BACT</name>
<sequence>MVKRHGFLFGLLAVSITVYADVGEIAFAPRISPRNFRAPFTVAEGWGTFSQSIRDKQMQAKLEPKWGSLVVGQTTLDPGKVDMRKVVVTCDGKPLAAAVDMIENNAVVRLEAPVQLQENQELRLVLVPYEEETSNVKTEQFPSSRNKQ</sequence>
<protein>
    <submittedName>
        <fullName evidence="1">Uncharacterized protein</fullName>
    </submittedName>
</protein>
<gene>
    <name evidence="1" type="ORF">Q31b_39700</name>
</gene>
<proteinExistence type="predicted"/>
<comment type="caution">
    <text evidence="1">The sequence shown here is derived from an EMBL/GenBank/DDBJ whole genome shotgun (WGS) entry which is preliminary data.</text>
</comment>